<proteinExistence type="inferred from homology"/>
<dbReference type="CDD" id="cd04471">
    <property type="entry name" value="S1_RNase_R"/>
    <property type="match status" value="1"/>
</dbReference>
<dbReference type="InterPro" id="IPR004476">
    <property type="entry name" value="RNase_II/RNase_R"/>
</dbReference>
<dbReference type="GO" id="GO:0008859">
    <property type="term" value="F:exoribonuclease II activity"/>
    <property type="evidence" value="ECO:0007669"/>
    <property type="project" value="UniProtKB-UniRule"/>
</dbReference>
<feature type="domain" description="RNB" evidence="11">
    <location>
        <begin position="278"/>
        <end position="599"/>
    </location>
</feature>
<dbReference type="InterPro" id="IPR050180">
    <property type="entry name" value="RNR_Ribonuclease"/>
</dbReference>
<dbReference type="STRING" id="765952.PUV_10100"/>
<dbReference type="Gene3D" id="2.40.50.140">
    <property type="entry name" value="Nucleic acid-binding proteins"/>
    <property type="match status" value="2"/>
</dbReference>
<dbReference type="InterPro" id="IPR012340">
    <property type="entry name" value="NA-bd_OB-fold"/>
</dbReference>
<dbReference type="Pfam" id="PF00773">
    <property type="entry name" value="RNB"/>
    <property type="match status" value="1"/>
</dbReference>
<dbReference type="InterPro" id="IPR011805">
    <property type="entry name" value="RNase_R"/>
</dbReference>
<dbReference type="GO" id="GO:0003723">
    <property type="term" value="F:RNA binding"/>
    <property type="evidence" value="ECO:0007669"/>
    <property type="project" value="UniProtKB-UniRule"/>
</dbReference>
<evidence type="ECO:0000256" key="7">
    <source>
        <dbReference type="ARBA" id="ARBA00022884"/>
    </source>
</evidence>
<keyword evidence="3 8" id="KW-0963">Cytoplasm</keyword>
<keyword evidence="13" id="KW-1185">Reference proteome</keyword>
<feature type="domain" description="Cold-shock" evidence="10">
    <location>
        <begin position="98"/>
        <end position="161"/>
    </location>
</feature>
<dbReference type="EC" id="3.1.13.1" evidence="8"/>
<reference evidence="12 13" key="1">
    <citation type="journal article" date="2011" name="Mol. Biol. Evol.">
        <title>Unity in variety--the pan-genome of the Chlamydiae.</title>
        <authorList>
            <person name="Collingro A."/>
            <person name="Tischler P."/>
            <person name="Weinmaier T."/>
            <person name="Penz T."/>
            <person name="Heinz E."/>
            <person name="Brunham R.C."/>
            <person name="Read T.D."/>
            <person name="Bavoil P.M."/>
            <person name="Sachse K."/>
            <person name="Kahane S."/>
            <person name="Friedman M.G."/>
            <person name="Rattei T."/>
            <person name="Myers G.S."/>
            <person name="Horn M."/>
        </authorList>
    </citation>
    <scope>NUCLEOTIDE SEQUENCE [LARGE SCALE GENOMIC DNA]</scope>
    <source>
        <strain evidence="13">UV7</strain>
    </source>
</reference>
<feature type="region of interest" description="Disordered" evidence="9">
    <location>
        <begin position="1"/>
        <end position="21"/>
    </location>
</feature>
<dbReference type="SUPFAM" id="SSF50249">
    <property type="entry name" value="Nucleic acid-binding proteins"/>
    <property type="match status" value="4"/>
</dbReference>
<evidence type="ECO:0000256" key="4">
    <source>
        <dbReference type="ARBA" id="ARBA00022722"/>
    </source>
</evidence>
<accession>F8KYK5</accession>
<comment type="subcellular location">
    <subcellularLocation>
        <location evidence="2 8">Cytoplasm</location>
    </subcellularLocation>
</comment>
<dbReference type="InterPro" id="IPR001900">
    <property type="entry name" value="RNase_II/R"/>
</dbReference>
<evidence type="ECO:0000256" key="2">
    <source>
        <dbReference type="ARBA" id="ARBA00004496"/>
    </source>
</evidence>
<evidence type="ECO:0000256" key="1">
    <source>
        <dbReference type="ARBA" id="ARBA00001849"/>
    </source>
</evidence>
<dbReference type="Pfam" id="PF17876">
    <property type="entry name" value="CSD2"/>
    <property type="match status" value="1"/>
</dbReference>
<dbReference type="NCBIfam" id="TIGR00358">
    <property type="entry name" value="3_prime_RNase"/>
    <property type="match status" value="1"/>
</dbReference>
<dbReference type="HOGENOM" id="CLU_002333_7_3_0"/>
<evidence type="ECO:0000256" key="9">
    <source>
        <dbReference type="SAM" id="MobiDB-lite"/>
    </source>
</evidence>
<dbReference type="PANTHER" id="PTHR23355">
    <property type="entry name" value="RIBONUCLEASE"/>
    <property type="match status" value="1"/>
</dbReference>
<evidence type="ECO:0000256" key="6">
    <source>
        <dbReference type="ARBA" id="ARBA00022839"/>
    </source>
</evidence>
<dbReference type="InterPro" id="IPR011129">
    <property type="entry name" value="CSD"/>
</dbReference>
<keyword evidence="5 8" id="KW-0378">Hydrolase</keyword>
<comment type="function">
    <text evidence="8">3'-5' exoribonuclease that releases 5'-nucleoside monophosphates and is involved in maturation of structured RNAs.</text>
</comment>
<feature type="region of interest" description="Disordered" evidence="9">
    <location>
        <begin position="725"/>
        <end position="764"/>
    </location>
</feature>
<dbReference type="InterPro" id="IPR013223">
    <property type="entry name" value="RNase_B_OB_dom"/>
</dbReference>
<protein>
    <recommendedName>
        <fullName evidence="8">Ribonuclease R</fullName>
        <shortName evidence="8">RNase R</shortName>
        <ecNumber evidence="8">3.1.13.1</ecNumber>
    </recommendedName>
</protein>
<evidence type="ECO:0000313" key="13">
    <source>
        <dbReference type="Proteomes" id="UP000000495"/>
    </source>
</evidence>
<dbReference type="InterPro" id="IPR040476">
    <property type="entry name" value="CSD2"/>
</dbReference>
<organism evidence="12 13">
    <name type="scientific">Parachlamydia acanthamoebae (strain UV7)</name>
    <dbReference type="NCBI Taxonomy" id="765952"/>
    <lineage>
        <taxon>Bacteria</taxon>
        <taxon>Pseudomonadati</taxon>
        <taxon>Chlamydiota</taxon>
        <taxon>Chlamydiia</taxon>
        <taxon>Parachlamydiales</taxon>
        <taxon>Parachlamydiaceae</taxon>
        <taxon>Parachlamydia</taxon>
    </lineage>
</organism>
<dbReference type="EMBL" id="FR872580">
    <property type="protein sequence ID" value="CCB85960.1"/>
    <property type="molecule type" value="Genomic_DNA"/>
</dbReference>
<feature type="compositionally biased region" description="Basic and acidic residues" evidence="9">
    <location>
        <begin position="1"/>
        <end position="11"/>
    </location>
</feature>
<keyword evidence="4 8" id="KW-0540">Nuclease</keyword>
<evidence type="ECO:0000259" key="11">
    <source>
        <dbReference type="SMART" id="SM00955"/>
    </source>
</evidence>
<dbReference type="GO" id="GO:0006402">
    <property type="term" value="P:mRNA catabolic process"/>
    <property type="evidence" value="ECO:0007669"/>
    <property type="project" value="TreeGrafter"/>
</dbReference>
<sequence>MPKKVSSDKKKVVSISKKPKKSKKEEKLFQNFLKTVEQFIGGKAFFPATFSELSQKLQIHPQHIEIFQEVLDALVAKGVTQLSQGKYIAKKTHTDVISGIIHMHPRGFGFVQPDDPSVCDQDIFIPRPHTQNAVDGDKVEVVIDTLAISEKGPEGKVIAIVERGRTHIAGIIRTVYPNGAVYAYVPLLGTSQQVVVQQAEGKPLQVGDRVIMEVVDWGDKKNETTCRMSHYLGHISDPACDIPAAIEEYELRADFPSKALTEAKDFGKVVSKKDLVDREDLRDVECFTIDPDTAKDFDDALSLAKSEDGHFHLGVHIADVSHYVQQGSALDLEASRRGNSTYFPGYCLPMLPHELSSNLCSLRANVNRLTVSVHIHFDPEGNMLDYRISRSVIKSKKRMTYREAKQILDGQKKSPYEPTLQLMVELCYKLKRKRYERGSIEFAMPDLVVKVNENGVPQGLDLVVYDITHQLVEEFMLKANEVIALHLDQEGKNLPYRIHDVPSSENMRDFSFLTSAFGFHLSEAPTPSELQKLFDEALETPYGQYLATSYIRRMRLAVYSPANIGHYGLGLTHYCHFTSPIRRYVDLIIHRLLFGLEADLPHLEMVAAQCSEQERLSAKAEGSVVLLKKYRLLQEIKQQDPYKQYDAVITRVKNFGFFFEVLDFMLEGFLHVSEIGNDYYLYDEPSLSLKGTRTGQGFTSGTKISVILKEIDFITLESKWHFVQAEPTEKKSPKGSSKRKGKNFTSAKKKPSKSPSKSRPRKRK</sequence>
<dbReference type="OrthoDB" id="9764149at2"/>
<comment type="similarity">
    <text evidence="8">Belongs to the RNR ribonuclease family. RNase R subfamily.</text>
</comment>
<dbReference type="AlphaFoldDB" id="F8KYK5"/>
<dbReference type="eggNOG" id="COG0557">
    <property type="taxonomic scope" value="Bacteria"/>
</dbReference>
<evidence type="ECO:0000256" key="8">
    <source>
        <dbReference type="HAMAP-Rule" id="MF_01895"/>
    </source>
</evidence>
<evidence type="ECO:0000256" key="3">
    <source>
        <dbReference type="ARBA" id="ARBA00022490"/>
    </source>
</evidence>
<dbReference type="SMART" id="SM00357">
    <property type="entry name" value="CSP"/>
    <property type="match status" value="1"/>
</dbReference>
<dbReference type="KEGG" id="puv:PUV_10100"/>
<feature type="compositionally biased region" description="Basic residues" evidence="9">
    <location>
        <begin position="736"/>
        <end position="764"/>
    </location>
</feature>
<gene>
    <name evidence="12" type="primary">rnr-A</name>
    <name evidence="8" type="synonym">rnr</name>
    <name evidence="12" type="ordered locus">PUV_10100</name>
</gene>
<dbReference type="HAMAP" id="MF_01895">
    <property type="entry name" value="RNase_R"/>
    <property type="match status" value="1"/>
</dbReference>
<evidence type="ECO:0000313" key="12">
    <source>
        <dbReference type="EMBL" id="CCB85960.1"/>
    </source>
</evidence>
<keyword evidence="7 8" id="KW-0694">RNA-binding</keyword>
<dbReference type="Pfam" id="PF08206">
    <property type="entry name" value="OB_RNB"/>
    <property type="match status" value="1"/>
</dbReference>
<evidence type="ECO:0000259" key="10">
    <source>
        <dbReference type="SMART" id="SM00357"/>
    </source>
</evidence>
<dbReference type="RefSeq" id="WP_006341660.1">
    <property type="nucleotide sequence ID" value="NC_015702.1"/>
</dbReference>
<comment type="catalytic activity">
    <reaction evidence="1 8">
        <text>Exonucleolytic cleavage in the 3'- to 5'-direction to yield nucleoside 5'-phosphates.</text>
        <dbReference type="EC" id="3.1.13.1"/>
    </reaction>
</comment>
<keyword evidence="6 8" id="KW-0269">Exonuclease</keyword>
<evidence type="ECO:0000256" key="5">
    <source>
        <dbReference type="ARBA" id="ARBA00022801"/>
    </source>
</evidence>
<dbReference type="GO" id="GO:0005829">
    <property type="term" value="C:cytosol"/>
    <property type="evidence" value="ECO:0007669"/>
    <property type="project" value="UniProtKB-ARBA"/>
</dbReference>
<dbReference type="PANTHER" id="PTHR23355:SF9">
    <property type="entry name" value="DIS3-LIKE EXONUCLEASE 2"/>
    <property type="match status" value="1"/>
</dbReference>
<dbReference type="Proteomes" id="UP000000495">
    <property type="component" value="Chromosome"/>
</dbReference>
<dbReference type="SMART" id="SM00955">
    <property type="entry name" value="RNB"/>
    <property type="match status" value="1"/>
</dbReference>
<name>F8KYK5_PARAV</name>